<reference evidence="7 8" key="1">
    <citation type="submission" date="2019-04" db="EMBL/GenBank/DDBJ databases">
        <title>Chitiniphilus eburnea sp. nov., a novel chitinolytic bacterium isolated from aquaculture sludge.</title>
        <authorList>
            <person name="Sheng M."/>
        </authorList>
    </citation>
    <scope>NUCLEOTIDE SEQUENCE [LARGE SCALE GENOMIC DNA]</scope>
    <source>
        <strain evidence="7 8">HX-2-15</strain>
    </source>
</reference>
<evidence type="ECO:0000313" key="7">
    <source>
        <dbReference type="EMBL" id="TJZ66838.1"/>
    </source>
</evidence>
<evidence type="ECO:0000256" key="1">
    <source>
        <dbReference type="ARBA" id="ARBA00022598"/>
    </source>
</evidence>
<dbReference type="Gene3D" id="3.30.470.20">
    <property type="entry name" value="ATP-grasp fold, B domain"/>
    <property type="match status" value="1"/>
</dbReference>
<feature type="region of interest" description="Disordered" evidence="5">
    <location>
        <begin position="338"/>
        <end position="358"/>
    </location>
</feature>
<dbReference type="InterPro" id="IPR011761">
    <property type="entry name" value="ATP-grasp"/>
</dbReference>
<dbReference type="GO" id="GO:0046872">
    <property type="term" value="F:metal ion binding"/>
    <property type="evidence" value="ECO:0007669"/>
    <property type="project" value="InterPro"/>
</dbReference>
<dbReference type="SUPFAM" id="SSF56059">
    <property type="entry name" value="Glutathione synthetase ATP-binding domain-like"/>
    <property type="match status" value="1"/>
</dbReference>
<dbReference type="PROSITE" id="PS50975">
    <property type="entry name" value="ATP_GRASP"/>
    <property type="match status" value="1"/>
</dbReference>
<dbReference type="RefSeq" id="WP_136774598.1">
    <property type="nucleotide sequence ID" value="NZ_CP156074.1"/>
</dbReference>
<dbReference type="PANTHER" id="PTHR43585:SF2">
    <property type="entry name" value="ATP-GRASP ENZYME FSQD"/>
    <property type="match status" value="1"/>
</dbReference>
<dbReference type="AlphaFoldDB" id="A0A4V5MP11"/>
<dbReference type="Gene3D" id="3.40.50.20">
    <property type="match status" value="1"/>
</dbReference>
<organism evidence="7 8">
    <name type="scientific">Chitiniphilus eburneus</name>
    <dbReference type="NCBI Taxonomy" id="2571148"/>
    <lineage>
        <taxon>Bacteria</taxon>
        <taxon>Pseudomonadati</taxon>
        <taxon>Pseudomonadota</taxon>
        <taxon>Betaproteobacteria</taxon>
        <taxon>Neisseriales</taxon>
        <taxon>Chitinibacteraceae</taxon>
        <taxon>Chitiniphilus</taxon>
    </lineage>
</organism>
<accession>A0A4V5MP11</accession>
<dbReference type="GO" id="GO:0005524">
    <property type="term" value="F:ATP binding"/>
    <property type="evidence" value="ECO:0007669"/>
    <property type="project" value="UniProtKB-UniRule"/>
</dbReference>
<feature type="domain" description="ATP-grasp" evidence="6">
    <location>
        <begin position="111"/>
        <end position="293"/>
    </location>
</feature>
<dbReference type="Proteomes" id="UP000310016">
    <property type="component" value="Unassembled WGS sequence"/>
</dbReference>
<dbReference type="EMBL" id="SUMF01000029">
    <property type="protein sequence ID" value="TJZ66838.1"/>
    <property type="molecule type" value="Genomic_DNA"/>
</dbReference>
<evidence type="ECO:0000256" key="4">
    <source>
        <dbReference type="PROSITE-ProRule" id="PRU00409"/>
    </source>
</evidence>
<evidence type="ECO:0000256" key="5">
    <source>
        <dbReference type="SAM" id="MobiDB-lite"/>
    </source>
</evidence>
<gene>
    <name evidence="7" type="ORF">FAZ21_16780</name>
</gene>
<comment type="caution">
    <text evidence="7">The sequence shown here is derived from an EMBL/GenBank/DDBJ whole genome shotgun (WGS) entry which is preliminary data.</text>
</comment>
<dbReference type="GO" id="GO:0016874">
    <property type="term" value="F:ligase activity"/>
    <property type="evidence" value="ECO:0007669"/>
    <property type="project" value="UniProtKB-KW"/>
</dbReference>
<keyword evidence="2 4" id="KW-0547">Nucleotide-binding</keyword>
<dbReference type="PANTHER" id="PTHR43585">
    <property type="entry name" value="FUMIPYRROLE BIOSYNTHESIS PROTEIN C"/>
    <property type="match status" value="1"/>
</dbReference>
<name>A0A4V5MP11_9NEIS</name>
<protein>
    <submittedName>
        <fullName evidence="7">ATP-grasp domain-containing protein</fullName>
    </submittedName>
</protein>
<proteinExistence type="predicted"/>
<keyword evidence="8" id="KW-1185">Reference proteome</keyword>
<evidence type="ECO:0000313" key="8">
    <source>
        <dbReference type="Proteomes" id="UP000310016"/>
    </source>
</evidence>
<evidence type="ECO:0000256" key="2">
    <source>
        <dbReference type="ARBA" id="ARBA00022741"/>
    </source>
</evidence>
<keyword evidence="1" id="KW-0436">Ligase</keyword>
<dbReference type="OrthoDB" id="3428978at2"/>
<sequence>MNIVILHRIPYAKVRYDLAIDHARHRVTYLCLDATSAADLPSTADFRLLERERFDADHLAATLAPLWQDADRIIARSEYDLLAAAQLRERFDIPGERPAALLPLRDKWLMRERCRTAGLPQPDYWDAATFAHQAPETGRYLIKPRLEASSTGIVTGTRAEIAARLAQLDDTGALIVEAFVPGDIFHVDGFIAAGRIVTAVTSDYVGDCLNYANGAPLGSAQRPADAVALALAGRTLAALGQRDGSFHFEGIRDPDGHYWFLETAARVGGAGVAETFELKTGINLYQADLYYQLHAEAPVLQPREHDHYFGWFVYPGHRYHGPLHVDFDAARWQDTLRSHQRNHRPRDSHGISYTPGASPLSGVVQGNADAVRHTLQRIFAETRVSQTA</sequence>
<evidence type="ECO:0000256" key="3">
    <source>
        <dbReference type="ARBA" id="ARBA00022840"/>
    </source>
</evidence>
<evidence type="ECO:0000259" key="6">
    <source>
        <dbReference type="PROSITE" id="PS50975"/>
    </source>
</evidence>
<dbReference type="InterPro" id="IPR052032">
    <property type="entry name" value="ATP-dep_AA_Ligase"/>
</dbReference>
<keyword evidence="3 4" id="KW-0067">ATP-binding</keyword>